<dbReference type="SUPFAM" id="SSF55347">
    <property type="entry name" value="Glyceraldehyde-3-phosphate dehydrogenase-like, C-terminal domain"/>
    <property type="match status" value="1"/>
</dbReference>
<dbReference type="PANTHER" id="PTHR43818:SF11">
    <property type="entry name" value="BCDNA.GH03377"/>
    <property type="match status" value="1"/>
</dbReference>
<evidence type="ECO:0000259" key="2">
    <source>
        <dbReference type="Pfam" id="PF01408"/>
    </source>
</evidence>
<dbReference type="Proteomes" id="UP000317557">
    <property type="component" value="Unassembled WGS sequence"/>
</dbReference>
<dbReference type="InterPro" id="IPR050463">
    <property type="entry name" value="Gfo/Idh/MocA_oxidrdct_glycsds"/>
</dbReference>
<organism evidence="4 5">
    <name type="scientific">Gracilimonas mengyeensis</name>
    <dbReference type="NCBI Taxonomy" id="1302730"/>
    <lineage>
        <taxon>Bacteria</taxon>
        <taxon>Pseudomonadati</taxon>
        <taxon>Balneolota</taxon>
        <taxon>Balneolia</taxon>
        <taxon>Balneolales</taxon>
        <taxon>Balneolaceae</taxon>
        <taxon>Gracilimonas</taxon>
    </lineage>
</organism>
<feature type="domain" description="GFO/IDH/MocA-like oxidoreductase" evidence="3">
    <location>
        <begin position="179"/>
        <end position="283"/>
    </location>
</feature>
<dbReference type="PRINTS" id="PR01775">
    <property type="entry name" value="GLFROXRDTASE"/>
</dbReference>
<dbReference type="InterPro" id="IPR006311">
    <property type="entry name" value="TAT_signal"/>
</dbReference>
<dbReference type="Gene3D" id="3.40.50.720">
    <property type="entry name" value="NAD(P)-binding Rossmann-like Domain"/>
    <property type="match status" value="1"/>
</dbReference>
<dbReference type="GO" id="GO:0000166">
    <property type="term" value="F:nucleotide binding"/>
    <property type="evidence" value="ECO:0007669"/>
    <property type="project" value="InterPro"/>
</dbReference>
<name>A0A521C6G5_9BACT</name>
<feature type="domain" description="Gfo/Idh/MocA-like oxidoreductase N-terminal" evidence="2">
    <location>
        <begin position="40"/>
        <end position="163"/>
    </location>
</feature>
<dbReference type="EMBL" id="FXTP01000004">
    <property type="protein sequence ID" value="SMO55087.1"/>
    <property type="molecule type" value="Genomic_DNA"/>
</dbReference>
<dbReference type="Gene3D" id="3.30.360.10">
    <property type="entry name" value="Dihydrodipicolinate Reductase, domain 2"/>
    <property type="match status" value="1"/>
</dbReference>
<evidence type="ECO:0000313" key="5">
    <source>
        <dbReference type="Proteomes" id="UP000317557"/>
    </source>
</evidence>
<evidence type="ECO:0000259" key="3">
    <source>
        <dbReference type="Pfam" id="PF22725"/>
    </source>
</evidence>
<dbReference type="AlphaFoldDB" id="A0A521C6G5"/>
<dbReference type="RefSeq" id="WP_142453816.1">
    <property type="nucleotide sequence ID" value="NZ_FXTP01000004.1"/>
</dbReference>
<evidence type="ECO:0000313" key="4">
    <source>
        <dbReference type="EMBL" id="SMO55087.1"/>
    </source>
</evidence>
<dbReference type="InterPro" id="IPR008354">
    <property type="entry name" value="Glc-Fru_OxRdtase_bac"/>
</dbReference>
<dbReference type="Pfam" id="PF22725">
    <property type="entry name" value="GFO_IDH_MocA_C3"/>
    <property type="match status" value="1"/>
</dbReference>
<keyword evidence="5" id="KW-1185">Reference proteome</keyword>
<evidence type="ECO:0000256" key="1">
    <source>
        <dbReference type="ARBA" id="ARBA00023002"/>
    </source>
</evidence>
<dbReference type="GO" id="GO:0016491">
    <property type="term" value="F:oxidoreductase activity"/>
    <property type="evidence" value="ECO:0007669"/>
    <property type="project" value="UniProtKB-KW"/>
</dbReference>
<dbReference type="InterPro" id="IPR036291">
    <property type="entry name" value="NAD(P)-bd_dom_sf"/>
</dbReference>
<dbReference type="InterPro" id="IPR055170">
    <property type="entry name" value="GFO_IDH_MocA-like_dom"/>
</dbReference>
<sequence>MSNQFSRRDFLKATGSLLAGSSLIAGFPSIIIPKKKEKLGVALVGLGSYATGQLAPGLQLTEHCELRGIVTGSPSKIPVWQREYDIPDANVYNYETMHEVANNDDIDVIYIVLPTGLHAKYAIVGAEAGKHVWCEKPMAKTVEECQGIIDAANKNKVQLTIGYRMQHEPNTQTIIRYGQEETYGAVTGVQTGAGYNGAHREGNWRADAELGGGALYDMGVYPINGARYATSMEPVRVRGRQWSERKEMYSEVDEFTEFEMEFANGVMAKGETSFGKSTNYLDVDAEEGWYRLRPFQTYRGVQGETSDGTQLPPDPNHQQARQMDNDALAIKENTKPIVPGEEGLRDIRIVEAIMESSRKDGAWVKL</sequence>
<dbReference type="OrthoDB" id="9795543at2"/>
<dbReference type="Pfam" id="PF01408">
    <property type="entry name" value="GFO_IDH_MocA"/>
    <property type="match status" value="1"/>
</dbReference>
<dbReference type="InterPro" id="IPR000683">
    <property type="entry name" value="Gfo/Idh/MocA-like_OxRdtase_N"/>
</dbReference>
<proteinExistence type="predicted"/>
<keyword evidence="1" id="KW-0560">Oxidoreductase</keyword>
<reference evidence="4 5" key="1">
    <citation type="submission" date="2017-05" db="EMBL/GenBank/DDBJ databases">
        <authorList>
            <person name="Varghese N."/>
            <person name="Submissions S."/>
        </authorList>
    </citation>
    <scope>NUCLEOTIDE SEQUENCE [LARGE SCALE GENOMIC DNA]</scope>
    <source>
        <strain evidence="4 5">DSM 21985</strain>
    </source>
</reference>
<dbReference type="PANTHER" id="PTHR43818">
    <property type="entry name" value="BCDNA.GH03377"/>
    <property type="match status" value="1"/>
</dbReference>
<protein>
    <submittedName>
        <fullName evidence="4">Glucose-fructose oxidoreductase</fullName>
    </submittedName>
</protein>
<dbReference type="SUPFAM" id="SSF51735">
    <property type="entry name" value="NAD(P)-binding Rossmann-fold domains"/>
    <property type="match status" value="1"/>
</dbReference>
<gene>
    <name evidence="4" type="ORF">SAMN06265219_104215</name>
</gene>
<accession>A0A521C6G5</accession>
<dbReference type="PROSITE" id="PS51318">
    <property type="entry name" value="TAT"/>
    <property type="match status" value="1"/>
</dbReference>